<evidence type="ECO:0000256" key="1">
    <source>
        <dbReference type="ARBA" id="ARBA00004141"/>
    </source>
</evidence>
<feature type="transmembrane region" description="Helical" evidence="18">
    <location>
        <begin position="877"/>
        <end position="901"/>
    </location>
</feature>
<feature type="transmembrane region" description="Helical" evidence="18">
    <location>
        <begin position="1312"/>
        <end position="1334"/>
    </location>
</feature>
<feature type="region of interest" description="Disordered" evidence="17">
    <location>
        <begin position="35"/>
        <end position="97"/>
    </location>
</feature>
<feature type="transmembrane region" description="Helical" evidence="18">
    <location>
        <begin position="1539"/>
        <end position="1557"/>
    </location>
</feature>
<keyword evidence="13" id="KW-0407">Ion channel</keyword>
<dbReference type="FunFam" id="1.20.120.350:FF:000119">
    <property type="entry name" value="Calcium channel, voltage-dependent, T type, alpha 1H subunit a"/>
    <property type="match status" value="1"/>
</dbReference>
<feature type="compositionally biased region" description="Basic and acidic residues" evidence="17">
    <location>
        <begin position="541"/>
        <end position="552"/>
    </location>
</feature>
<feature type="domain" description="Ion transport" evidence="19">
    <location>
        <begin position="1504"/>
        <end position="1759"/>
    </location>
</feature>
<keyword evidence="14" id="KW-0479">Metal-binding</keyword>
<feature type="transmembrane region" description="Helical" evidence="18">
    <location>
        <begin position="791"/>
        <end position="810"/>
    </location>
</feature>
<dbReference type="PRINTS" id="PR01629">
    <property type="entry name" value="TVDCCALPHA1"/>
</dbReference>
<feature type="binding site" evidence="14">
    <location>
        <position position="860"/>
    </location>
    <ligand>
        <name>Ca(2+)</name>
        <dbReference type="ChEBI" id="CHEBI:29108"/>
    </ligand>
</feature>
<evidence type="ECO:0000256" key="6">
    <source>
        <dbReference type="ARBA" id="ARBA00022737"/>
    </source>
</evidence>
<dbReference type="GO" id="GO:0005891">
    <property type="term" value="C:voltage-gated calcium channel complex"/>
    <property type="evidence" value="ECO:0007669"/>
    <property type="project" value="InterPro"/>
</dbReference>
<feature type="transmembrane region" description="Helical" evidence="18">
    <location>
        <begin position="1636"/>
        <end position="1655"/>
    </location>
</feature>
<evidence type="ECO:0000313" key="20">
    <source>
        <dbReference type="EMBL" id="GMR62365.1"/>
    </source>
</evidence>
<dbReference type="GO" id="GO:0046872">
    <property type="term" value="F:metal ion binding"/>
    <property type="evidence" value="ECO:0007669"/>
    <property type="project" value="UniProtKB-KW"/>
</dbReference>
<dbReference type="Gene3D" id="1.10.287.70">
    <property type="match status" value="4"/>
</dbReference>
<keyword evidence="2" id="KW-0813">Transport</keyword>
<feature type="domain" description="Ion transport" evidence="19">
    <location>
        <begin position="141"/>
        <end position="471"/>
    </location>
</feature>
<evidence type="ECO:0000256" key="13">
    <source>
        <dbReference type="ARBA" id="ARBA00023303"/>
    </source>
</evidence>
<dbReference type="GO" id="GO:0008331">
    <property type="term" value="F:high voltage-gated calcium channel activity"/>
    <property type="evidence" value="ECO:0007669"/>
    <property type="project" value="TreeGrafter"/>
</dbReference>
<feature type="transmembrane region" description="Helical" evidence="18">
    <location>
        <begin position="700"/>
        <end position="719"/>
    </location>
</feature>
<organism evidence="20 21">
    <name type="scientific">Pristionchus mayeri</name>
    <dbReference type="NCBI Taxonomy" id="1317129"/>
    <lineage>
        <taxon>Eukaryota</taxon>
        <taxon>Metazoa</taxon>
        <taxon>Ecdysozoa</taxon>
        <taxon>Nematoda</taxon>
        <taxon>Chromadorea</taxon>
        <taxon>Rhabditida</taxon>
        <taxon>Rhabditina</taxon>
        <taxon>Diplogasteromorpha</taxon>
        <taxon>Diplogasteroidea</taxon>
        <taxon>Neodiplogasteridae</taxon>
        <taxon>Pristionchus</taxon>
    </lineage>
</organism>
<dbReference type="FunFam" id="1.10.287.70:FF:000125">
    <property type="entry name" value="Voltage-dependent T-type calcium channel subunit alpha"/>
    <property type="match status" value="1"/>
</dbReference>
<comment type="function">
    <text evidence="15">Voltage-sensitive calcium channels (VSCC) mediate the entry of calcium ions into excitable cells and are also involved in a variety of calcium-dependent processes, including muscle contraction, hormone or neurotransmitter release, gene expression, cell motility, cell division and cell death. This channel gives rise to T-type calcium currents. T-type calcium channels belong to the "low-voltage activated (LVA)" group and are strongly blocked by nickel and mibefradil. A particularity of this type of channels is an opening at quite negative potentials, and a voltage-dependent inactivation. T-type channels serve pacemaking functions in both central neurons and cardiac nodal cells and support calcium signaling in secretory cells and vascular smooth muscle. They may also be involved in the modulation of firing patterns of neurons which is important for information processing as well as in cell growth processes.</text>
</comment>
<dbReference type="InterPro" id="IPR002077">
    <property type="entry name" value="VDCCAlpha1"/>
</dbReference>
<evidence type="ECO:0000313" key="21">
    <source>
        <dbReference type="Proteomes" id="UP001328107"/>
    </source>
</evidence>
<feature type="transmembrane region" description="Helical" evidence="18">
    <location>
        <begin position="439"/>
        <end position="465"/>
    </location>
</feature>
<keyword evidence="9 18" id="KW-1133">Transmembrane helix</keyword>
<keyword evidence="10" id="KW-0406">Ion transport</keyword>
<feature type="compositionally biased region" description="Polar residues" evidence="17">
    <location>
        <begin position="976"/>
        <end position="1004"/>
    </location>
</feature>
<dbReference type="PANTHER" id="PTHR45628:SF22">
    <property type="entry name" value="VOLTAGE-DEPENDENT T-TYPE CALCIUM CHANNEL SUBUNIT ALPHA"/>
    <property type="match status" value="1"/>
</dbReference>
<evidence type="ECO:0000256" key="3">
    <source>
        <dbReference type="ARBA" id="ARBA00022568"/>
    </source>
</evidence>
<evidence type="ECO:0000256" key="17">
    <source>
        <dbReference type="SAM" id="MobiDB-lite"/>
    </source>
</evidence>
<keyword evidence="4 15" id="KW-0107">Calcium channel</keyword>
<feature type="transmembrane region" description="Helical" evidence="18">
    <location>
        <begin position="184"/>
        <end position="209"/>
    </location>
</feature>
<dbReference type="FunFam" id="1.10.287.70:FF:000206">
    <property type="entry name" value="Voltage-dependent T-type calcium channel subunit alpha"/>
    <property type="match status" value="1"/>
</dbReference>
<evidence type="ECO:0000256" key="12">
    <source>
        <dbReference type="ARBA" id="ARBA00023180"/>
    </source>
</evidence>
<feature type="region of interest" description="Disordered" evidence="17">
    <location>
        <begin position="541"/>
        <end position="650"/>
    </location>
</feature>
<gene>
    <name evidence="20" type="ORF">PMAYCL1PPCAC_32560</name>
</gene>
<feature type="transmembrane region" description="Helical" evidence="18">
    <location>
        <begin position="401"/>
        <end position="419"/>
    </location>
</feature>
<dbReference type="InterPro" id="IPR005445">
    <property type="entry name" value="VDCC_T_a1"/>
</dbReference>
<feature type="region of interest" description="Disordered" evidence="17">
    <location>
        <begin position="1787"/>
        <end position="1807"/>
    </location>
</feature>
<evidence type="ECO:0000256" key="16">
    <source>
        <dbReference type="SAM" id="Coils"/>
    </source>
</evidence>
<dbReference type="InterPro" id="IPR050599">
    <property type="entry name" value="VDCC_alpha-1_subunit"/>
</dbReference>
<keyword evidence="16" id="KW-0175">Coiled coil</keyword>
<dbReference type="FunFam" id="1.20.120.350:FF:000008">
    <property type="entry name" value="Voltage-dependent T-type calcium channel subunit alpha"/>
    <property type="match status" value="1"/>
</dbReference>
<dbReference type="GO" id="GO:0098703">
    <property type="term" value="P:calcium ion import across plasma membrane"/>
    <property type="evidence" value="ECO:0007669"/>
    <property type="project" value="TreeGrafter"/>
</dbReference>
<feature type="coiled-coil region" evidence="16">
    <location>
        <begin position="901"/>
        <end position="935"/>
    </location>
</feature>
<comment type="subcellular location">
    <subcellularLocation>
        <location evidence="1 15">Membrane</location>
        <topology evidence="1 15">Multi-pass membrane protein</topology>
    </subcellularLocation>
</comment>
<evidence type="ECO:0000259" key="19">
    <source>
        <dbReference type="Pfam" id="PF00520"/>
    </source>
</evidence>
<dbReference type="FunFam" id="1.20.120.350:FF:000007">
    <property type="entry name" value="Voltage-dependent T-type calcium channel subunit alpha"/>
    <property type="match status" value="1"/>
</dbReference>
<dbReference type="InterPro" id="IPR027359">
    <property type="entry name" value="Volt_channel_dom_sf"/>
</dbReference>
<evidence type="ECO:0000256" key="11">
    <source>
        <dbReference type="ARBA" id="ARBA00023136"/>
    </source>
</evidence>
<keyword evidence="6" id="KW-0677">Repeat</keyword>
<evidence type="ECO:0000256" key="4">
    <source>
        <dbReference type="ARBA" id="ARBA00022673"/>
    </source>
</evidence>
<feature type="compositionally biased region" description="Acidic residues" evidence="17">
    <location>
        <begin position="1789"/>
        <end position="1806"/>
    </location>
</feature>
<feature type="compositionally biased region" description="Low complexity" evidence="17">
    <location>
        <begin position="1033"/>
        <end position="1042"/>
    </location>
</feature>
<dbReference type="EMBL" id="BTRK01000006">
    <property type="protein sequence ID" value="GMR62365.1"/>
    <property type="molecule type" value="Genomic_DNA"/>
</dbReference>
<feature type="transmembrane region" description="Helical" evidence="18">
    <location>
        <begin position="1207"/>
        <end position="1230"/>
    </location>
</feature>
<comment type="similarity">
    <text evidence="15">Belongs to the calcium channel alpha-1 subunit (TC 1.A.1.11) family.</text>
</comment>
<dbReference type="Gene3D" id="1.20.120.350">
    <property type="entry name" value="Voltage-gated potassium channels. Chain C"/>
    <property type="match status" value="4"/>
</dbReference>
<evidence type="ECO:0000256" key="8">
    <source>
        <dbReference type="ARBA" id="ARBA00022882"/>
    </source>
</evidence>
<feature type="transmembrane region" description="Helical" evidence="18">
    <location>
        <begin position="1724"/>
        <end position="1749"/>
    </location>
</feature>
<feature type="region of interest" description="Disordered" evidence="17">
    <location>
        <begin position="976"/>
        <end position="1046"/>
    </location>
</feature>
<evidence type="ECO:0000256" key="9">
    <source>
        <dbReference type="ARBA" id="ARBA00022989"/>
    </source>
</evidence>
<dbReference type="FunFam" id="1.10.287.70:FF:000120">
    <property type="entry name" value="Voltage-dependent T-type calcium channel subunit alpha"/>
    <property type="match status" value="1"/>
</dbReference>
<keyword evidence="8 15" id="KW-0851">Voltage-gated channel</keyword>
<keyword evidence="7 14" id="KW-0106">Calcium</keyword>
<feature type="compositionally biased region" description="Basic residues" evidence="17">
    <location>
        <begin position="641"/>
        <end position="650"/>
    </location>
</feature>
<keyword evidence="3 15" id="KW-0109">Calcium transport</keyword>
<keyword evidence="11 18" id="KW-0472">Membrane</keyword>
<feature type="transmembrane region" description="Helical" evidence="18">
    <location>
        <begin position="1569"/>
        <end position="1587"/>
    </location>
</feature>
<evidence type="ECO:0000256" key="15">
    <source>
        <dbReference type="RuleBase" id="RU003808"/>
    </source>
</evidence>
<feature type="transmembrane region" description="Helical" evidence="18">
    <location>
        <begin position="1415"/>
        <end position="1438"/>
    </location>
</feature>
<feature type="domain" description="Ion transport" evidence="19">
    <location>
        <begin position="1175"/>
        <end position="1447"/>
    </location>
</feature>
<dbReference type="Proteomes" id="UP001328107">
    <property type="component" value="Unassembled WGS sequence"/>
</dbReference>
<sequence length="1927" mass="219207">MLQQPVAPELRSFQSLSKYSGPRAVVARRQSQIIARRSSQCRKRPETDDDAMEAGTYQQGSRETDGVALQPAVSPKTSIADQSSIRDGGGGSRQVEWGDDEFDEEEFDPNLPYPGFVEPSLFFFKQAKAPRSWCLQAVMSPWFDRVTMGVILINCITLGMFRPCEDGADCDTYRCRMLQLADHVIFAYFAFEMCVKVIAMGFTGGAGYLSDTWNRLDFFIVIAGCAEYVLQEYVGNINLTAIRTIRVLRPLRAVNRIPSMRILVNLLLDTLPMLGNVLLLCFFVFFIFGIVGVQLWAGLLRNRCTLNLPNTTTGIPDNFFTDVSLSRFYIPEDTSMEYICSQPDAGGIHTCHDLPPYTKNGFRCNLTIEEWDKADNESCVNWNKYYDKCAVIHKNPFQGSVSFDNIGFAWVAIFLVISLEGWTDIMYYVQDAHSFHNWIYFVLLIVIGAFFMINLCLVVIATQFAETKRRETERMLQERKRLRSVGSISGSEAGMAASSKDGGGDSVYAAIVRFIGQTFRKTKRRVKKEWKLYKIRRLDRRESAASKKESKNNNRHSLPAIEERPDEENQSSKNNFLAIPEPKSKLRKNSTKKANGKVRMSVDVGRDSDKSSTDYSTGSETDDECDEETARLEKNDDNQSRKKRKHRKRGPIGALRDRIRAFVVCDHFTRGILVAILVNTLSMGVEYHQQPLWLTKILDISNYFFTALFAFEMFLKVIADGLFGYLADGFNLFDGGIVALSVLELFQEGKGGLSVLRTFRLLRILKLVRFMPALRYQLVVMLRTMDNVTVFFGLLVLFIFIFSIFGMILFGCQFCNHVETGEKCTCEQIKQTPDLCYCDRSNYDNLLHATFTVFQILTQEDWNMVLFNGMSQTTPWAALYFVALMTFGNYVLFNLLVAILVEGFQESKEEEKRQLEEEARKKAHEEEEKRKHELEVLIAKTTSPAFMASHPKEAQECTCTKGEHFMRITAACATSMSSRSPSLTPAATETIGSGNHSPVRQPTPSRVLGNNVYQQVPKADDSEETGGRSPKMSTTNYDSDSSTDSRELLSVQKAYRLNRHKSLFLPPGSRSPMGLPGRQRLHSWGGVHVHFNPNCPVHGRKALIETYAKEKYLQASQELKQAMAEEEKLAEAKKNALWRRLMRKTCLKGRTDYALFAFSPKNWLRIKCLQITQKKWFDYTILFFIGINCVTLAMERPSIPPGSPERVFLDISGYCFTVIFFLEMLMKIIANGCIIGEGSYFKDGWNILDGILVIISLINVLFEFFASGDSPKIFGVIRVLRLLRALRPLRVINRAPGVKLVVMTLISSLKPIGNIVLICCTFFIIFGILGVQLFKGVMYHCVGPDIANVTTKWDCQLDSRNKWVNHRYNFDNLGQALMSLFVLSSKDGWVSIMYQGIDAVGVDIQPIENYNEWRMIYFISFLLLVGFFVLNMFVGVVVENFHKCKEALEKEMREKAREKRIQRKLKRQQFEESMANKKKKAVKTRPYWEEFGPTRLFLHQVVTSKYFDLAIAAVIGINVISMAMEFYMMPMGLKYVLRALNYFFTAVFTLEAGMKLSALGFKRFFRERWNQLDMFIVILSIAGIIFEEFEALELPINPTIIRVMRVLRIARVLKLLKMAKGIRSLLDTVGEALPQVGNLGSLFFLLFFIFAALGVELFGKLECSEEHPCDGLGEHAHFKNFGMAFLTLFRIATGDNWNGIMKDALRDDCNPSERCETNCCVDPILAPCFFVIFVLISQFVLVNVVVAVLMKHLEESNKRDAAEAKAEADTAAGVAAAVAIDTDTKATDTELDEAEEEETPEPEEKEEIMTMEHLEKELIEVEERMLLNNRIVIDDGSVFDEESEELLSPVSNIHLSASFKRRRRDSLIIESPSKEYHPMAHQFHSFRTKRDTSTRRKRVPSKASHTSSLDEEISPMREGLEEETVDA</sequence>
<comment type="caution">
    <text evidence="20">The sequence shown here is derived from an EMBL/GenBank/DDBJ whole genome shotgun (WGS) entry which is preliminary data.</text>
</comment>
<keyword evidence="5 18" id="KW-0812">Transmembrane</keyword>
<feature type="transmembrane region" description="Helical" evidence="18">
    <location>
        <begin position="273"/>
        <end position="297"/>
    </location>
</feature>
<feature type="binding site" evidence="14">
    <location>
        <position position="1387"/>
    </location>
    <ligand>
        <name>Ca(2+)</name>
        <dbReference type="ChEBI" id="CHEBI:29108"/>
    </ligand>
</feature>
<feature type="compositionally biased region" description="Basic residues" evidence="17">
    <location>
        <begin position="585"/>
        <end position="596"/>
    </location>
</feature>
<feature type="coiled-coil region" evidence="16">
    <location>
        <begin position="1109"/>
        <end position="1136"/>
    </location>
</feature>
<dbReference type="PRINTS" id="PR00167">
    <property type="entry name" value="CACHANNEL"/>
</dbReference>
<evidence type="ECO:0000256" key="5">
    <source>
        <dbReference type="ARBA" id="ARBA00022692"/>
    </source>
</evidence>
<feature type="binding site" evidence="14">
    <location>
        <position position="420"/>
    </location>
    <ligand>
        <name>Ca(2+)</name>
        <dbReference type="ChEBI" id="CHEBI:29108"/>
    </ligand>
</feature>
<keyword evidence="21" id="KW-1185">Reference proteome</keyword>
<dbReference type="FunFam" id="1.20.120.350:FF:000009">
    <property type="entry name" value="Voltage-dependent T-type calcium channel subunit alpha"/>
    <property type="match status" value="1"/>
</dbReference>
<dbReference type="Pfam" id="PF00520">
    <property type="entry name" value="Ion_trans"/>
    <property type="match status" value="4"/>
</dbReference>
<feature type="transmembrane region" description="Helical" evidence="18">
    <location>
        <begin position="1506"/>
        <end position="1527"/>
    </location>
</feature>
<feature type="transmembrane region" description="Helical" evidence="18">
    <location>
        <begin position="1250"/>
        <end position="1268"/>
    </location>
</feature>
<proteinExistence type="inferred from homology"/>
<evidence type="ECO:0000256" key="10">
    <source>
        <dbReference type="ARBA" id="ARBA00023065"/>
    </source>
</evidence>
<feature type="region of interest" description="Disordered" evidence="17">
    <location>
        <begin position="1883"/>
        <end position="1927"/>
    </location>
</feature>
<evidence type="ECO:0000256" key="14">
    <source>
        <dbReference type="PIRSR" id="PIRSR602077-1"/>
    </source>
</evidence>
<feature type="coiled-coil region" evidence="16">
    <location>
        <begin position="1438"/>
        <end position="1468"/>
    </location>
</feature>
<evidence type="ECO:0000256" key="2">
    <source>
        <dbReference type="ARBA" id="ARBA00022448"/>
    </source>
</evidence>
<accession>A0AAN5DHK5</accession>
<reference evidence="21" key="1">
    <citation type="submission" date="2022-10" db="EMBL/GenBank/DDBJ databases">
        <title>Genome assembly of Pristionchus species.</title>
        <authorList>
            <person name="Yoshida K."/>
            <person name="Sommer R.J."/>
        </authorList>
    </citation>
    <scope>NUCLEOTIDE SEQUENCE [LARGE SCALE GENOMIC DNA]</scope>
    <source>
        <strain evidence="21">RS5460</strain>
    </source>
</reference>
<feature type="transmembrane region" description="Helical" evidence="18">
    <location>
        <begin position="1176"/>
        <end position="1195"/>
    </location>
</feature>
<dbReference type="PANTHER" id="PTHR45628">
    <property type="entry name" value="VOLTAGE-DEPENDENT CALCIUM CHANNEL TYPE A SUBUNIT ALPHA-1"/>
    <property type="match status" value="1"/>
</dbReference>
<keyword evidence="12" id="KW-0325">Glycoprotein</keyword>
<feature type="compositionally biased region" description="Polar residues" evidence="17">
    <location>
        <begin position="75"/>
        <end position="85"/>
    </location>
</feature>
<feature type="compositionally biased region" description="Basic and acidic residues" evidence="17">
    <location>
        <begin position="628"/>
        <end position="640"/>
    </location>
</feature>
<protein>
    <recommendedName>
        <fullName evidence="15">Voltage-dependent T-type calcium channel subunit alpha</fullName>
    </recommendedName>
</protein>
<dbReference type="InterPro" id="IPR005821">
    <property type="entry name" value="Ion_trans_dom"/>
</dbReference>
<dbReference type="SUPFAM" id="SSF81324">
    <property type="entry name" value="Voltage-gated potassium channels"/>
    <property type="match status" value="4"/>
</dbReference>
<evidence type="ECO:0000256" key="18">
    <source>
        <dbReference type="SAM" id="Phobius"/>
    </source>
</evidence>
<evidence type="ECO:0000256" key="7">
    <source>
        <dbReference type="ARBA" id="ARBA00022837"/>
    </source>
</evidence>
<name>A0AAN5DHK5_9BILA</name>
<feature type="domain" description="Ion transport" evidence="19">
    <location>
        <begin position="669"/>
        <end position="911"/>
    </location>
</feature>